<dbReference type="Gene3D" id="4.10.800.10">
    <property type="entry name" value="Thyroglobulin type-1"/>
    <property type="match status" value="1"/>
</dbReference>
<keyword evidence="2" id="KW-0732">Signal</keyword>
<name>A0A9Q1HLL9_CONCO</name>
<evidence type="ECO:0000256" key="1">
    <source>
        <dbReference type="ARBA" id="ARBA00022536"/>
    </source>
</evidence>
<evidence type="ECO:0000313" key="10">
    <source>
        <dbReference type="EMBL" id="KAJ8250725.1"/>
    </source>
</evidence>
<dbReference type="GO" id="GO:0017147">
    <property type="term" value="F:Wnt-protein binding"/>
    <property type="evidence" value="ECO:0007669"/>
    <property type="project" value="TreeGrafter"/>
</dbReference>
<evidence type="ECO:0000256" key="8">
    <source>
        <dbReference type="SAM" id="MobiDB-lite"/>
    </source>
</evidence>
<dbReference type="FunFam" id="2.120.10.30:FF:000241">
    <property type="entry name" value="Low-density lipoprotein receptor-related protein 6"/>
    <property type="match status" value="1"/>
</dbReference>
<keyword evidence="1" id="KW-0245">EGF-like domain</keyword>
<evidence type="ECO:0000313" key="11">
    <source>
        <dbReference type="Proteomes" id="UP001152803"/>
    </source>
</evidence>
<feature type="domain" description="Thyroglobulin type-1" evidence="9">
    <location>
        <begin position="59"/>
        <end position="131"/>
    </location>
</feature>
<evidence type="ECO:0000256" key="4">
    <source>
        <dbReference type="ARBA" id="ARBA00023157"/>
    </source>
</evidence>
<evidence type="ECO:0000256" key="3">
    <source>
        <dbReference type="ARBA" id="ARBA00022737"/>
    </source>
</evidence>
<organism evidence="10 11">
    <name type="scientific">Conger conger</name>
    <name type="common">Conger eel</name>
    <name type="synonym">Muraena conger</name>
    <dbReference type="NCBI Taxonomy" id="82655"/>
    <lineage>
        <taxon>Eukaryota</taxon>
        <taxon>Metazoa</taxon>
        <taxon>Chordata</taxon>
        <taxon>Craniata</taxon>
        <taxon>Vertebrata</taxon>
        <taxon>Euteleostomi</taxon>
        <taxon>Actinopterygii</taxon>
        <taxon>Neopterygii</taxon>
        <taxon>Teleostei</taxon>
        <taxon>Anguilliformes</taxon>
        <taxon>Congridae</taxon>
        <taxon>Conger</taxon>
    </lineage>
</organism>
<evidence type="ECO:0000256" key="6">
    <source>
        <dbReference type="PROSITE-ProRule" id="PRU00461"/>
    </source>
</evidence>
<dbReference type="SUPFAM" id="SSF57196">
    <property type="entry name" value="EGF/Laminin"/>
    <property type="match status" value="1"/>
</dbReference>
<dbReference type="Pfam" id="PF14670">
    <property type="entry name" value="FXa_inhibition"/>
    <property type="match status" value="1"/>
</dbReference>
<evidence type="ECO:0000256" key="2">
    <source>
        <dbReference type="ARBA" id="ARBA00022729"/>
    </source>
</evidence>
<feature type="region of interest" description="Disordered" evidence="8">
    <location>
        <begin position="1"/>
        <end position="29"/>
    </location>
</feature>
<dbReference type="Gene3D" id="2.120.10.30">
    <property type="entry name" value="TolB, C-terminal domain"/>
    <property type="match status" value="2"/>
</dbReference>
<dbReference type="GO" id="GO:0042813">
    <property type="term" value="F:Wnt receptor activity"/>
    <property type="evidence" value="ECO:0007669"/>
    <property type="project" value="TreeGrafter"/>
</dbReference>
<accession>A0A9Q1HLL9</accession>
<evidence type="ECO:0000256" key="5">
    <source>
        <dbReference type="ARBA" id="ARBA00023180"/>
    </source>
</evidence>
<dbReference type="SMART" id="SM00135">
    <property type="entry name" value="LY"/>
    <property type="match status" value="4"/>
</dbReference>
<sequence length="434" mass="46767">MTVTFQSGLSAASRAGTPTPAPACPASSGTGGDARGSYTCQCRPGFHGDGVQCSSEHEKTQCQVHRERALSGGLGPRGPRPLPGQYVPTCDARGAYEPTQCHVSVGQCWCVDRQGGEIPGTRTGRGGTPMCIEPEPPVPVGPTPRPDVHPLPEGTHLLFAQSGKIEHVPLQGYDLQKDRAKAVLHLPEKVVIGVAYDCVDKMVYWTDISTPAISRASLQGGDPAPIITADLGSPEGLARRVLFDTDLINPRAIVADPASGYLYWADWNRDAPKIESSYMDGTNRKVLVKDDLGLPNALTYDPQSSLLCWADAGTHKVECLNPTRSDRKTVLEGLQYPFGMTSYGKNLYYTDWEKDALVVVDRPEGKESDRFQPQKRSRLYGITAAFSQCPAGRNYCAVNNGGCTHLCLATPSGRSCLCPDNAIGVSCVEREGRY</sequence>
<feature type="repeat" description="LDL-receptor class B" evidence="6">
    <location>
        <begin position="201"/>
        <end position="243"/>
    </location>
</feature>
<dbReference type="SMART" id="SM00211">
    <property type="entry name" value="TY"/>
    <property type="match status" value="1"/>
</dbReference>
<dbReference type="InterPro" id="IPR000033">
    <property type="entry name" value="LDLR_classB_rpt"/>
</dbReference>
<proteinExistence type="predicted"/>
<dbReference type="SUPFAM" id="SSF57610">
    <property type="entry name" value="Thyroglobulin type-1 domain"/>
    <property type="match status" value="1"/>
</dbReference>
<keyword evidence="5" id="KW-0325">Glycoprotein</keyword>
<dbReference type="OrthoDB" id="9990982at2759"/>
<comment type="caution">
    <text evidence="10">The sequence shown here is derived from an EMBL/GenBank/DDBJ whole genome shotgun (WGS) entry which is preliminary data.</text>
</comment>
<dbReference type="InterPro" id="IPR050778">
    <property type="entry name" value="Cueball_EGF_LRP_Nidogen"/>
</dbReference>
<feature type="repeat" description="LDL-receptor class B" evidence="6">
    <location>
        <begin position="260"/>
        <end position="304"/>
    </location>
</feature>
<keyword evidence="3" id="KW-0677">Repeat</keyword>
<dbReference type="InterPro" id="IPR036857">
    <property type="entry name" value="Thyroglobulin_1_sf"/>
</dbReference>
<dbReference type="CDD" id="cd00191">
    <property type="entry name" value="TY"/>
    <property type="match status" value="1"/>
</dbReference>
<dbReference type="Pfam" id="PF00086">
    <property type="entry name" value="Thyroglobulin_1"/>
    <property type="match status" value="1"/>
</dbReference>
<dbReference type="Gene3D" id="2.10.25.10">
    <property type="entry name" value="Laminin"/>
    <property type="match status" value="2"/>
</dbReference>
<dbReference type="SUPFAM" id="SSF63825">
    <property type="entry name" value="YWTD domain"/>
    <property type="match status" value="1"/>
</dbReference>
<gene>
    <name evidence="10" type="ORF">COCON_G00226470</name>
</gene>
<feature type="disulfide bond" evidence="7">
    <location>
        <begin position="101"/>
        <end position="108"/>
    </location>
</feature>
<protein>
    <recommendedName>
        <fullName evidence="9">Thyroglobulin type-1 domain-containing protein</fullName>
    </recommendedName>
</protein>
<dbReference type="Proteomes" id="UP001152803">
    <property type="component" value="Unassembled WGS sequence"/>
</dbReference>
<dbReference type="GO" id="GO:0005886">
    <property type="term" value="C:plasma membrane"/>
    <property type="evidence" value="ECO:0007669"/>
    <property type="project" value="TreeGrafter"/>
</dbReference>
<dbReference type="FunFam" id="2.10.25.10:FF:000297">
    <property type="entry name" value="Nidogen 1"/>
    <property type="match status" value="1"/>
</dbReference>
<dbReference type="Pfam" id="PF00058">
    <property type="entry name" value="Ldl_recept_b"/>
    <property type="match status" value="2"/>
</dbReference>
<evidence type="ECO:0000256" key="7">
    <source>
        <dbReference type="PROSITE-ProRule" id="PRU00500"/>
    </source>
</evidence>
<dbReference type="PANTHER" id="PTHR46513:SF6">
    <property type="entry name" value="NIDOGEN-1"/>
    <property type="match status" value="1"/>
</dbReference>
<dbReference type="PROSITE" id="PS51120">
    <property type="entry name" value="LDLRB"/>
    <property type="match status" value="2"/>
</dbReference>
<feature type="compositionally biased region" description="Polar residues" evidence="8">
    <location>
        <begin position="1"/>
        <end position="10"/>
    </location>
</feature>
<keyword evidence="4 7" id="KW-1015">Disulfide bond</keyword>
<dbReference type="EMBL" id="JAFJMO010000018">
    <property type="protein sequence ID" value="KAJ8250725.1"/>
    <property type="molecule type" value="Genomic_DNA"/>
</dbReference>
<dbReference type="PROSITE" id="PS00484">
    <property type="entry name" value="THYROGLOBULIN_1_1"/>
    <property type="match status" value="1"/>
</dbReference>
<comment type="caution">
    <text evidence="7">Lacks conserved residue(s) required for the propagation of feature annotation.</text>
</comment>
<dbReference type="GO" id="GO:0060070">
    <property type="term" value="P:canonical Wnt signaling pathway"/>
    <property type="evidence" value="ECO:0007669"/>
    <property type="project" value="TreeGrafter"/>
</dbReference>
<reference evidence="10" key="1">
    <citation type="journal article" date="2023" name="Science">
        <title>Genome structures resolve the early diversification of teleost fishes.</title>
        <authorList>
            <person name="Parey E."/>
            <person name="Louis A."/>
            <person name="Montfort J."/>
            <person name="Bouchez O."/>
            <person name="Roques C."/>
            <person name="Iampietro C."/>
            <person name="Lluch J."/>
            <person name="Castinel A."/>
            <person name="Donnadieu C."/>
            <person name="Desvignes T."/>
            <person name="Floi Bucao C."/>
            <person name="Jouanno E."/>
            <person name="Wen M."/>
            <person name="Mejri S."/>
            <person name="Dirks R."/>
            <person name="Jansen H."/>
            <person name="Henkel C."/>
            <person name="Chen W.J."/>
            <person name="Zahm M."/>
            <person name="Cabau C."/>
            <person name="Klopp C."/>
            <person name="Thompson A.W."/>
            <person name="Robinson-Rechavi M."/>
            <person name="Braasch I."/>
            <person name="Lecointre G."/>
            <person name="Bobe J."/>
            <person name="Postlethwait J.H."/>
            <person name="Berthelot C."/>
            <person name="Roest Crollius H."/>
            <person name="Guiguen Y."/>
        </authorList>
    </citation>
    <scope>NUCLEOTIDE SEQUENCE</scope>
    <source>
        <strain evidence="10">Concon-B</strain>
    </source>
</reference>
<dbReference type="AlphaFoldDB" id="A0A9Q1HLL9"/>
<dbReference type="InterPro" id="IPR011042">
    <property type="entry name" value="6-blade_b-propeller_TolB-like"/>
</dbReference>
<dbReference type="InterPro" id="IPR000716">
    <property type="entry name" value="Thyroglobulin_1"/>
</dbReference>
<dbReference type="PROSITE" id="PS51162">
    <property type="entry name" value="THYROGLOBULIN_1_2"/>
    <property type="match status" value="1"/>
</dbReference>
<keyword evidence="11" id="KW-1185">Reference proteome</keyword>
<evidence type="ECO:0000259" key="9">
    <source>
        <dbReference type="PROSITE" id="PS51162"/>
    </source>
</evidence>
<dbReference type="PANTHER" id="PTHR46513">
    <property type="entry name" value="VITELLOGENIN RECEPTOR-LIKE PROTEIN-RELATED-RELATED"/>
    <property type="match status" value="1"/>
</dbReference>